<name>A0ABQ6MS83_9STRA</name>
<organism evidence="3 4">
    <name type="scientific">Tetraparma gracilis</name>
    <dbReference type="NCBI Taxonomy" id="2962635"/>
    <lineage>
        <taxon>Eukaryota</taxon>
        <taxon>Sar</taxon>
        <taxon>Stramenopiles</taxon>
        <taxon>Ochrophyta</taxon>
        <taxon>Bolidophyceae</taxon>
        <taxon>Parmales</taxon>
        <taxon>Triparmaceae</taxon>
        <taxon>Tetraparma</taxon>
    </lineage>
</organism>
<keyword evidence="4" id="KW-1185">Reference proteome</keyword>
<comment type="caution">
    <text evidence="3">The sequence shown here is derived from an EMBL/GenBank/DDBJ whole genome shotgun (WGS) entry which is preliminary data.</text>
</comment>
<evidence type="ECO:0000259" key="2">
    <source>
        <dbReference type="Pfam" id="PF13930"/>
    </source>
</evidence>
<protein>
    <recommendedName>
        <fullName evidence="2">Type VII secretion system protein EssD-like domain-containing protein</fullName>
    </recommendedName>
</protein>
<dbReference type="Proteomes" id="UP001165060">
    <property type="component" value="Unassembled WGS sequence"/>
</dbReference>
<proteinExistence type="predicted"/>
<sequence length="195" mass="20527">MPPPAAALLASGLVLASALPLITATTDLCTCTTQPCPSAGLNKLLVGNGTTGLYTYSTTSADTPIVSSVSVTLLPSDRDFGSDTSSCTQDYARAMEDDGLDNVDAGHILAHHLGGPGNAPINIFPQSLHYNRGSYATMEGMIYDCLDTASSAALTWDFKYNDTSSTQPHTVTYSAVFSGGDCDDQETEFPNTYYD</sequence>
<evidence type="ECO:0000256" key="1">
    <source>
        <dbReference type="SAM" id="SignalP"/>
    </source>
</evidence>
<evidence type="ECO:0000313" key="4">
    <source>
        <dbReference type="Proteomes" id="UP001165060"/>
    </source>
</evidence>
<dbReference type="Pfam" id="PF13930">
    <property type="entry name" value="Endonuclea_NS_2"/>
    <property type="match status" value="1"/>
</dbReference>
<dbReference type="InterPro" id="IPR044927">
    <property type="entry name" value="Endonuclea_NS_2"/>
</dbReference>
<feature type="chain" id="PRO_5045867443" description="Type VII secretion system protein EssD-like domain-containing protein" evidence="1">
    <location>
        <begin position="25"/>
        <end position="195"/>
    </location>
</feature>
<keyword evidence="1" id="KW-0732">Signal</keyword>
<gene>
    <name evidence="3" type="ORF">TeGR_g1639</name>
</gene>
<evidence type="ECO:0000313" key="3">
    <source>
        <dbReference type="EMBL" id="GMI32107.1"/>
    </source>
</evidence>
<feature type="domain" description="Type VII secretion system protein EssD-like" evidence="2">
    <location>
        <begin position="87"/>
        <end position="156"/>
    </location>
</feature>
<dbReference type="EMBL" id="BRYB01001726">
    <property type="protein sequence ID" value="GMI32107.1"/>
    <property type="molecule type" value="Genomic_DNA"/>
</dbReference>
<feature type="signal peptide" evidence="1">
    <location>
        <begin position="1"/>
        <end position="24"/>
    </location>
</feature>
<reference evidence="3 4" key="1">
    <citation type="journal article" date="2023" name="Commun. Biol.">
        <title>Genome analysis of Parmales, the sister group of diatoms, reveals the evolutionary specialization of diatoms from phago-mixotrophs to photoautotrophs.</title>
        <authorList>
            <person name="Ban H."/>
            <person name="Sato S."/>
            <person name="Yoshikawa S."/>
            <person name="Yamada K."/>
            <person name="Nakamura Y."/>
            <person name="Ichinomiya M."/>
            <person name="Sato N."/>
            <person name="Blanc-Mathieu R."/>
            <person name="Endo H."/>
            <person name="Kuwata A."/>
            <person name="Ogata H."/>
        </authorList>
    </citation>
    <scope>NUCLEOTIDE SEQUENCE [LARGE SCALE GENOMIC DNA]</scope>
</reference>
<accession>A0ABQ6MS83</accession>